<reference evidence="2" key="2">
    <citation type="submission" date="2023-05" db="EMBL/GenBank/DDBJ databases">
        <authorList>
            <consortium name="Lawrence Berkeley National Laboratory"/>
            <person name="Steindorff A."/>
            <person name="Hensen N."/>
            <person name="Bonometti L."/>
            <person name="Westerberg I."/>
            <person name="Brannstrom I.O."/>
            <person name="Guillou S."/>
            <person name="Cros-Aarteil S."/>
            <person name="Calhoun S."/>
            <person name="Haridas S."/>
            <person name="Kuo A."/>
            <person name="Mondo S."/>
            <person name="Pangilinan J."/>
            <person name="Riley R."/>
            <person name="Labutti K."/>
            <person name="Andreopoulos B."/>
            <person name="Lipzen A."/>
            <person name="Chen C."/>
            <person name="Yanf M."/>
            <person name="Daum C."/>
            <person name="Ng V."/>
            <person name="Clum A."/>
            <person name="Ohm R."/>
            <person name="Martin F."/>
            <person name="Silar P."/>
            <person name="Natvig D."/>
            <person name="Lalanne C."/>
            <person name="Gautier V."/>
            <person name="Ament-Velasquez S.L."/>
            <person name="Kruys A."/>
            <person name="Hutchinson M.I."/>
            <person name="Powell A.J."/>
            <person name="Barry K."/>
            <person name="Miller A.N."/>
            <person name="Grigoriev I.V."/>
            <person name="Debuchy R."/>
            <person name="Gladieux P."/>
            <person name="Thoren M.H."/>
            <person name="Johannesson H."/>
        </authorList>
    </citation>
    <scope>NUCLEOTIDE SEQUENCE</scope>
    <source>
        <strain evidence="2">PSN243</strain>
    </source>
</reference>
<protein>
    <submittedName>
        <fullName evidence="2">Uncharacterized protein</fullName>
    </submittedName>
</protein>
<feature type="compositionally biased region" description="Basic residues" evidence="1">
    <location>
        <begin position="22"/>
        <end position="32"/>
    </location>
</feature>
<sequence length="275" mass="29696">MRARWEPPGEGGVHLLSPSPRGKTKKKKRKRCVVSSGSPDRPRMPPVQGVALIACSGTAAGSRSSVWAQRFPTRSLSKYPASFLAQPQQTPPDAHRSLTLACCIPAPLYRPTPVSWRLAGAGGATKPLPNRHTKPLSLSAEPAKTVLSISIPCRLRASTYLFRGPWKAISQYSSRRSGVGRLVPQDVSAPDLGTWARGDRRGRLPRPVSVLYLAVAVPSSGLRLDSHSHPPLQPNLPVHSALSPYRACHQSVHRRRGCYSVPFVPVGLSCLPGSL</sequence>
<gene>
    <name evidence="2" type="ORF">QBC34DRAFT_121440</name>
</gene>
<comment type="caution">
    <text evidence="2">The sequence shown here is derived from an EMBL/GenBank/DDBJ whole genome shotgun (WGS) entry which is preliminary data.</text>
</comment>
<evidence type="ECO:0000313" key="2">
    <source>
        <dbReference type="EMBL" id="KAK4447905.1"/>
    </source>
</evidence>
<reference evidence="2" key="1">
    <citation type="journal article" date="2023" name="Mol. Phylogenet. Evol.">
        <title>Genome-scale phylogeny and comparative genomics of the fungal order Sordariales.</title>
        <authorList>
            <person name="Hensen N."/>
            <person name="Bonometti L."/>
            <person name="Westerberg I."/>
            <person name="Brannstrom I.O."/>
            <person name="Guillou S."/>
            <person name="Cros-Aarteil S."/>
            <person name="Calhoun S."/>
            <person name="Haridas S."/>
            <person name="Kuo A."/>
            <person name="Mondo S."/>
            <person name="Pangilinan J."/>
            <person name="Riley R."/>
            <person name="LaButti K."/>
            <person name="Andreopoulos B."/>
            <person name="Lipzen A."/>
            <person name="Chen C."/>
            <person name="Yan M."/>
            <person name="Daum C."/>
            <person name="Ng V."/>
            <person name="Clum A."/>
            <person name="Steindorff A."/>
            <person name="Ohm R.A."/>
            <person name="Martin F."/>
            <person name="Silar P."/>
            <person name="Natvig D.O."/>
            <person name="Lalanne C."/>
            <person name="Gautier V."/>
            <person name="Ament-Velasquez S.L."/>
            <person name="Kruys A."/>
            <person name="Hutchinson M.I."/>
            <person name="Powell A.J."/>
            <person name="Barry K."/>
            <person name="Miller A.N."/>
            <person name="Grigoriev I.V."/>
            <person name="Debuchy R."/>
            <person name="Gladieux P."/>
            <person name="Hiltunen Thoren M."/>
            <person name="Johannesson H."/>
        </authorList>
    </citation>
    <scope>NUCLEOTIDE SEQUENCE</scope>
    <source>
        <strain evidence="2">PSN243</strain>
    </source>
</reference>
<organism evidence="2 3">
    <name type="scientific">Podospora aff. communis PSN243</name>
    <dbReference type="NCBI Taxonomy" id="3040156"/>
    <lineage>
        <taxon>Eukaryota</taxon>
        <taxon>Fungi</taxon>
        <taxon>Dikarya</taxon>
        <taxon>Ascomycota</taxon>
        <taxon>Pezizomycotina</taxon>
        <taxon>Sordariomycetes</taxon>
        <taxon>Sordariomycetidae</taxon>
        <taxon>Sordariales</taxon>
        <taxon>Podosporaceae</taxon>
        <taxon>Podospora</taxon>
    </lineage>
</organism>
<dbReference type="EMBL" id="MU865946">
    <property type="protein sequence ID" value="KAK4447905.1"/>
    <property type="molecule type" value="Genomic_DNA"/>
</dbReference>
<keyword evidence="3" id="KW-1185">Reference proteome</keyword>
<accession>A0AAV9GKE4</accession>
<evidence type="ECO:0000313" key="3">
    <source>
        <dbReference type="Proteomes" id="UP001321760"/>
    </source>
</evidence>
<name>A0AAV9GKE4_9PEZI</name>
<dbReference type="Proteomes" id="UP001321760">
    <property type="component" value="Unassembled WGS sequence"/>
</dbReference>
<proteinExistence type="predicted"/>
<evidence type="ECO:0000256" key="1">
    <source>
        <dbReference type="SAM" id="MobiDB-lite"/>
    </source>
</evidence>
<feature type="region of interest" description="Disordered" evidence="1">
    <location>
        <begin position="1"/>
        <end position="46"/>
    </location>
</feature>
<dbReference type="AlphaFoldDB" id="A0AAV9GKE4"/>